<organism evidence="2 3">
    <name type="scientific">Anatilimnocola aggregata</name>
    <dbReference type="NCBI Taxonomy" id="2528021"/>
    <lineage>
        <taxon>Bacteria</taxon>
        <taxon>Pseudomonadati</taxon>
        <taxon>Planctomycetota</taxon>
        <taxon>Planctomycetia</taxon>
        <taxon>Pirellulales</taxon>
        <taxon>Pirellulaceae</taxon>
        <taxon>Anatilimnocola</taxon>
    </lineage>
</organism>
<dbReference type="KEGG" id="aagg:ETAA8_52630"/>
<dbReference type="GO" id="GO:0004633">
    <property type="term" value="F:phosphopantothenoylcysteine decarboxylase activity"/>
    <property type="evidence" value="ECO:0007669"/>
    <property type="project" value="TreeGrafter"/>
</dbReference>
<dbReference type="AlphaFoldDB" id="A0A517YIV6"/>
<dbReference type="EMBL" id="CP036274">
    <property type="protein sequence ID" value="QDU30144.1"/>
    <property type="molecule type" value="Genomic_DNA"/>
</dbReference>
<dbReference type="Proteomes" id="UP000315017">
    <property type="component" value="Chromosome"/>
</dbReference>
<dbReference type="InterPro" id="IPR036551">
    <property type="entry name" value="Flavin_trans-like"/>
</dbReference>
<evidence type="ECO:0000313" key="2">
    <source>
        <dbReference type="EMBL" id="QDU30144.1"/>
    </source>
</evidence>
<dbReference type="Gene3D" id="3.40.50.1950">
    <property type="entry name" value="Flavin prenyltransferase-like"/>
    <property type="match status" value="1"/>
</dbReference>
<dbReference type="GO" id="GO:0071513">
    <property type="term" value="C:phosphopantothenoylcysteine decarboxylase complex"/>
    <property type="evidence" value="ECO:0007669"/>
    <property type="project" value="TreeGrafter"/>
</dbReference>
<sequence length="189" mass="19831">MADPNTNREIVVGITGGVAAYKSAMLVSRLVQAGLGVTVVTTRAAEQFIGPAALAALAGRPVARELFDPAFPLGAHITLAERGELLVIAPASADFMAKAAHGLADDLLSTLYLAFIGPVMMAPAMNTAMWNHVAVQRNVQRLRDDGVQFIDPEAGWLSCRQQGAGRMAAWESIAAAVKTRLDALPARGA</sequence>
<protein>
    <submittedName>
        <fullName evidence="2">Phosphopantothenoylcysteine decarboxylase</fullName>
    </submittedName>
</protein>
<dbReference type="PANTHER" id="PTHR14359:SF6">
    <property type="entry name" value="PHOSPHOPANTOTHENOYLCYSTEINE DECARBOXYLASE"/>
    <property type="match status" value="1"/>
</dbReference>
<dbReference type="SUPFAM" id="SSF52507">
    <property type="entry name" value="Homo-oligomeric flavin-containing Cys decarboxylases, HFCD"/>
    <property type="match status" value="1"/>
</dbReference>
<gene>
    <name evidence="2" type="ORF">ETAA8_52630</name>
</gene>
<dbReference type="GO" id="GO:0010181">
    <property type="term" value="F:FMN binding"/>
    <property type="evidence" value="ECO:0007669"/>
    <property type="project" value="TreeGrafter"/>
</dbReference>
<dbReference type="GO" id="GO:0015937">
    <property type="term" value="P:coenzyme A biosynthetic process"/>
    <property type="evidence" value="ECO:0007669"/>
    <property type="project" value="TreeGrafter"/>
</dbReference>
<keyword evidence="3" id="KW-1185">Reference proteome</keyword>
<evidence type="ECO:0000259" key="1">
    <source>
        <dbReference type="Pfam" id="PF02441"/>
    </source>
</evidence>
<dbReference type="OrthoDB" id="9802554at2"/>
<dbReference type="InterPro" id="IPR003382">
    <property type="entry name" value="Flavoprotein"/>
</dbReference>
<dbReference type="PANTHER" id="PTHR14359">
    <property type="entry name" value="HOMO-OLIGOMERIC FLAVIN CONTAINING CYS DECARBOXYLASE FAMILY"/>
    <property type="match status" value="1"/>
</dbReference>
<dbReference type="RefSeq" id="WP_145095129.1">
    <property type="nucleotide sequence ID" value="NZ_CP036274.1"/>
</dbReference>
<feature type="domain" description="Flavoprotein" evidence="1">
    <location>
        <begin position="9"/>
        <end position="178"/>
    </location>
</feature>
<reference evidence="2 3" key="1">
    <citation type="submission" date="2019-02" db="EMBL/GenBank/DDBJ databases">
        <title>Deep-cultivation of Planctomycetes and their phenomic and genomic characterization uncovers novel biology.</title>
        <authorList>
            <person name="Wiegand S."/>
            <person name="Jogler M."/>
            <person name="Boedeker C."/>
            <person name="Pinto D."/>
            <person name="Vollmers J."/>
            <person name="Rivas-Marin E."/>
            <person name="Kohn T."/>
            <person name="Peeters S.H."/>
            <person name="Heuer A."/>
            <person name="Rast P."/>
            <person name="Oberbeckmann S."/>
            <person name="Bunk B."/>
            <person name="Jeske O."/>
            <person name="Meyerdierks A."/>
            <person name="Storesund J.E."/>
            <person name="Kallscheuer N."/>
            <person name="Luecker S."/>
            <person name="Lage O.M."/>
            <person name="Pohl T."/>
            <person name="Merkel B.J."/>
            <person name="Hornburger P."/>
            <person name="Mueller R.-W."/>
            <person name="Bruemmer F."/>
            <person name="Labrenz M."/>
            <person name="Spormann A.M."/>
            <person name="Op den Camp H."/>
            <person name="Overmann J."/>
            <person name="Amann R."/>
            <person name="Jetten M.S.M."/>
            <person name="Mascher T."/>
            <person name="Medema M.H."/>
            <person name="Devos D.P."/>
            <person name="Kaster A.-K."/>
            <person name="Ovreas L."/>
            <person name="Rohde M."/>
            <person name="Galperin M.Y."/>
            <person name="Jogler C."/>
        </authorList>
    </citation>
    <scope>NUCLEOTIDE SEQUENCE [LARGE SCALE GENOMIC DNA]</scope>
    <source>
        <strain evidence="2 3">ETA_A8</strain>
    </source>
</reference>
<proteinExistence type="predicted"/>
<name>A0A517YIV6_9BACT</name>
<dbReference type="Pfam" id="PF02441">
    <property type="entry name" value="Flavoprotein"/>
    <property type="match status" value="1"/>
</dbReference>
<accession>A0A517YIV6</accession>
<evidence type="ECO:0000313" key="3">
    <source>
        <dbReference type="Proteomes" id="UP000315017"/>
    </source>
</evidence>